<proteinExistence type="predicted"/>
<dbReference type="PANTHER" id="PTHR33990">
    <property type="entry name" value="PROTEIN YJDN-RELATED"/>
    <property type="match status" value="1"/>
</dbReference>
<evidence type="ECO:0000313" key="3">
    <source>
        <dbReference type="Proteomes" id="UP001162741"/>
    </source>
</evidence>
<reference evidence="2" key="1">
    <citation type="submission" date="2022-10" db="EMBL/GenBank/DDBJ databases">
        <title>Chitinophaga sp. nov., isolated from soil.</title>
        <authorList>
            <person name="Jeon C.O."/>
        </authorList>
    </citation>
    <scope>NUCLEOTIDE SEQUENCE</scope>
    <source>
        <strain evidence="2">R8</strain>
    </source>
</reference>
<dbReference type="InterPro" id="IPR028973">
    <property type="entry name" value="PhnB-like"/>
</dbReference>
<name>A0ABY6J717_9BACT</name>
<gene>
    <name evidence="2" type="ORF">MKQ68_09990</name>
</gene>
<evidence type="ECO:0000313" key="2">
    <source>
        <dbReference type="EMBL" id="UYQ95428.1"/>
    </source>
</evidence>
<dbReference type="InterPro" id="IPR029068">
    <property type="entry name" value="Glyas_Bleomycin-R_OHBP_Dase"/>
</dbReference>
<feature type="domain" description="PhnB-like" evidence="1">
    <location>
        <begin position="124"/>
        <end position="245"/>
    </location>
</feature>
<dbReference type="Proteomes" id="UP001162741">
    <property type="component" value="Chromosome"/>
</dbReference>
<dbReference type="Gene3D" id="3.10.180.10">
    <property type="entry name" value="2,3-Dihydroxybiphenyl 1,2-Dioxygenase, domain 1"/>
    <property type="match status" value="2"/>
</dbReference>
<dbReference type="Pfam" id="PF06983">
    <property type="entry name" value="3-dmu-9_3-mt"/>
    <property type="match status" value="2"/>
</dbReference>
<sequence length="280" mass="31405">MNNAIYPCLILKGKIEEAAPFYIDAFGDGKVGNTSPWVIEIALSGQKIMLLNDGTQSLPSPAISFMVTSRTPEETDRYWSKLSEGGTVLMALDKYPWSEKYGWLQDKFGVSWQLMTGPESDVPQKFCPSLMFTGPNAGKAKQAIEELTSLFPDSSIRGIMNYAEGDGDDTSNVKHAQFTINDYTMMAMDSSFDHQFNFVEAVSLVVECADQAEIDKYWNTLTANGGKEVMCGWLRDKYGISWQIIPKDLGKWMKDPARAHRVMDKVLKMKKLIYAELENA</sequence>
<dbReference type="SUPFAM" id="SSF54593">
    <property type="entry name" value="Glyoxalase/Bleomycin resistance protein/Dihydroxybiphenyl dioxygenase"/>
    <property type="match status" value="2"/>
</dbReference>
<accession>A0ABY6J717</accession>
<dbReference type="RefSeq" id="WP_264283166.1">
    <property type="nucleotide sequence ID" value="NZ_CP107006.1"/>
</dbReference>
<dbReference type="CDD" id="cd06588">
    <property type="entry name" value="PhnB_like"/>
    <property type="match status" value="2"/>
</dbReference>
<evidence type="ECO:0000259" key="1">
    <source>
        <dbReference type="Pfam" id="PF06983"/>
    </source>
</evidence>
<protein>
    <submittedName>
        <fullName evidence="2">VOC family protein</fullName>
    </submittedName>
</protein>
<organism evidence="2 3">
    <name type="scientific">Chitinophaga horti</name>
    <dbReference type="NCBI Taxonomy" id="2920382"/>
    <lineage>
        <taxon>Bacteria</taxon>
        <taxon>Pseudomonadati</taxon>
        <taxon>Bacteroidota</taxon>
        <taxon>Chitinophagia</taxon>
        <taxon>Chitinophagales</taxon>
        <taxon>Chitinophagaceae</taxon>
        <taxon>Chitinophaga</taxon>
    </lineage>
</organism>
<feature type="domain" description="PhnB-like" evidence="1">
    <location>
        <begin position="4"/>
        <end position="114"/>
    </location>
</feature>
<keyword evidence="3" id="KW-1185">Reference proteome</keyword>
<dbReference type="EMBL" id="CP107006">
    <property type="protein sequence ID" value="UYQ95428.1"/>
    <property type="molecule type" value="Genomic_DNA"/>
</dbReference>